<dbReference type="GO" id="GO:0035556">
    <property type="term" value="P:intracellular signal transduction"/>
    <property type="evidence" value="ECO:0007669"/>
    <property type="project" value="InterPro"/>
</dbReference>
<keyword evidence="5" id="KW-1133">Transmembrane helix</keyword>
<keyword evidence="3" id="KW-0812">Transmembrane</keyword>
<comment type="subcellular location">
    <subcellularLocation>
        <location evidence="1">Membrane</location>
        <topology evidence="1">Single-pass membrane protein</topology>
    </subcellularLocation>
</comment>
<dbReference type="Gene3D" id="6.10.250.780">
    <property type="match status" value="1"/>
</dbReference>
<dbReference type="InterPro" id="IPR001054">
    <property type="entry name" value="A/G_cyclase"/>
</dbReference>
<dbReference type="GO" id="GO:0001653">
    <property type="term" value="F:peptide receptor activity"/>
    <property type="evidence" value="ECO:0007669"/>
    <property type="project" value="TreeGrafter"/>
</dbReference>
<dbReference type="PROSITE" id="PS00452">
    <property type="entry name" value="GUANYLATE_CYCLASE_1"/>
    <property type="match status" value="1"/>
</dbReference>
<dbReference type="Gene3D" id="3.30.70.1230">
    <property type="entry name" value="Nucleotide cyclase"/>
    <property type="match status" value="2"/>
</dbReference>
<dbReference type="EC" id="4.6.1.2" evidence="2 10"/>
<comment type="caution">
    <text evidence="13">The sequence shown here is derived from an EMBL/GenBank/DDBJ whole genome shotgun (WGS) entry which is preliminary data.</text>
</comment>
<keyword evidence="8 10" id="KW-0141">cGMP biosynthesis</keyword>
<dbReference type="InterPro" id="IPR011009">
    <property type="entry name" value="Kinase-like_dom_sf"/>
</dbReference>
<dbReference type="PROSITE" id="PS50011">
    <property type="entry name" value="PROTEIN_KINASE_DOM"/>
    <property type="match status" value="1"/>
</dbReference>
<evidence type="ECO:0000256" key="4">
    <source>
        <dbReference type="ARBA" id="ARBA00022741"/>
    </source>
</evidence>
<dbReference type="InterPro" id="IPR018297">
    <property type="entry name" value="A/G_cyclase_CS"/>
</dbReference>
<dbReference type="SMART" id="SM00219">
    <property type="entry name" value="TyrKc"/>
    <property type="match status" value="1"/>
</dbReference>
<dbReference type="InterPro" id="IPR020635">
    <property type="entry name" value="Tyr_kinase_cat_dom"/>
</dbReference>
<evidence type="ECO:0000256" key="6">
    <source>
        <dbReference type="ARBA" id="ARBA00023136"/>
    </source>
</evidence>
<feature type="domain" description="Guanylate cyclase" evidence="12">
    <location>
        <begin position="191"/>
        <end position="260"/>
    </location>
</feature>
<dbReference type="GO" id="GO:0007168">
    <property type="term" value="P:receptor guanylyl cyclase signaling pathway"/>
    <property type="evidence" value="ECO:0007669"/>
    <property type="project" value="TreeGrafter"/>
</dbReference>
<evidence type="ECO:0000259" key="11">
    <source>
        <dbReference type="PROSITE" id="PS50011"/>
    </source>
</evidence>
<name>A0AA89BN46_PINIB</name>
<dbReference type="InterPro" id="IPR050401">
    <property type="entry name" value="Cyclic_nucleotide_synthase"/>
</dbReference>
<dbReference type="GO" id="GO:0004383">
    <property type="term" value="F:guanylate cyclase activity"/>
    <property type="evidence" value="ECO:0007669"/>
    <property type="project" value="UniProtKB-EC"/>
</dbReference>
<comment type="catalytic activity">
    <reaction evidence="10">
        <text>GTP = 3',5'-cyclic GMP + diphosphate</text>
        <dbReference type="Rhea" id="RHEA:13665"/>
        <dbReference type="ChEBI" id="CHEBI:33019"/>
        <dbReference type="ChEBI" id="CHEBI:37565"/>
        <dbReference type="ChEBI" id="CHEBI:57746"/>
        <dbReference type="EC" id="4.6.1.2"/>
    </reaction>
</comment>
<keyword evidence="4" id="KW-0547">Nucleotide-binding</keyword>
<feature type="domain" description="Protein kinase" evidence="11">
    <location>
        <begin position="1"/>
        <end position="164"/>
    </location>
</feature>
<dbReference type="Pfam" id="PF00211">
    <property type="entry name" value="Guanylate_cyc"/>
    <property type="match status" value="2"/>
</dbReference>
<dbReference type="Pfam" id="PF07714">
    <property type="entry name" value="PK_Tyr_Ser-Thr"/>
    <property type="match status" value="1"/>
</dbReference>
<comment type="similarity">
    <text evidence="9">Belongs to the adenylyl cyclase class-4/guanylyl cyclase family.</text>
</comment>
<dbReference type="CDD" id="cd07302">
    <property type="entry name" value="CHD"/>
    <property type="match status" value="1"/>
</dbReference>
<evidence type="ECO:0000256" key="1">
    <source>
        <dbReference type="ARBA" id="ARBA00004167"/>
    </source>
</evidence>
<evidence type="ECO:0000256" key="7">
    <source>
        <dbReference type="ARBA" id="ARBA00023239"/>
    </source>
</evidence>
<keyword evidence="14" id="KW-1185">Reference proteome</keyword>
<evidence type="ECO:0000313" key="13">
    <source>
        <dbReference type="EMBL" id="KAK3089065.1"/>
    </source>
</evidence>
<dbReference type="GO" id="GO:0005886">
    <property type="term" value="C:plasma membrane"/>
    <property type="evidence" value="ECO:0007669"/>
    <property type="project" value="TreeGrafter"/>
</dbReference>
<organism evidence="13 14">
    <name type="scientific">Pinctada imbricata</name>
    <name type="common">Atlantic pearl-oyster</name>
    <name type="synonym">Pinctada martensii</name>
    <dbReference type="NCBI Taxonomy" id="66713"/>
    <lineage>
        <taxon>Eukaryota</taxon>
        <taxon>Metazoa</taxon>
        <taxon>Spiralia</taxon>
        <taxon>Lophotrochozoa</taxon>
        <taxon>Mollusca</taxon>
        <taxon>Bivalvia</taxon>
        <taxon>Autobranchia</taxon>
        <taxon>Pteriomorphia</taxon>
        <taxon>Pterioida</taxon>
        <taxon>Pterioidea</taxon>
        <taxon>Pteriidae</taxon>
        <taxon>Pinctada</taxon>
    </lineage>
</organism>
<dbReference type="SMART" id="SM00044">
    <property type="entry name" value="CYCc"/>
    <property type="match status" value="1"/>
</dbReference>
<reference evidence="13" key="1">
    <citation type="submission" date="2019-08" db="EMBL/GenBank/DDBJ databases">
        <title>The improved chromosome-level genome for the pearl oyster Pinctada fucata martensii using PacBio sequencing and Hi-C.</title>
        <authorList>
            <person name="Zheng Z."/>
        </authorList>
    </citation>
    <scope>NUCLEOTIDE SEQUENCE</scope>
    <source>
        <strain evidence="13">ZZ-2019</strain>
        <tissue evidence="13">Adductor muscle</tissue>
    </source>
</reference>
<dbReference type="Gene3D" id="1.10.510.10">
    <property type="entry name" value="Transferase(Phosphotransferase) domain 1"/>
    <property type="match status" value="1"/>
</dbReference>
<evidence type="ECO:0000313" key="14">
    <source>
        <dbReference type="Proteomes" id="UP001186944"/>
    </source>
</evidence>
<dbReference type="InterPro" id="IPR001245">
    <property type="entry name" value="Ser-Thr/Tyr_kinase_cat_dom"/>
</dbReference>
<dbReference type="Proteomes" id="UP001186944">
    <property type="component" value="Unassembled WGS sequence"/>
</dbReference>
<dbReference type="GO" id="GO:0004016">
    <property type="term" value="F:adenylate cyclase activity"/>
    <property type="evidence" value="ECO:0007669"/>
    <property type="project" value="TreeGrafter"/>
</dbReference>
<protein>
    <recommendedName>
        <fullName evidence="2 10">Guanylate cyclase</fullName>
        <ecNumber evidence="2 10">4.6.1.2</ecNumber>
    </recommendedName>
</protein>
<dbReference type="EMBL" id="VSWD01000010">
    <property type="protein sequence ID" value="KAK3089065.1"/>
    <property type="molecule type" value="Genomic_DNA"/>
</dbReference>
<evidence type="ECO:0000256" key="9">
    <source>
        <dbReference type="RuleBase" id="RU000405"/>
    </source>
</evidence>
<evidence type="ECO:0000256" key="5">
    <source>
        <dbReference type="ARBA" id="ARBA00022989"/>
    </source>
</evidence>
<evidence type="ECO:0000259" key="12">
    <source>
        <dbReference type="PROSITE" id="PS50125"/>
    </source>
</evidence>
<evidence type="ECO:0000256" key="8">
    <source>
        <dbReference type="ARBA" id="ARBA00023293"/>
    </source>
</evidence>
<dbReference type="GO" id="GO:0004713">
    <property type="term" value="F:protein tyrosine kinase activity"/>
    <property type="evidence" value="ECO:0007669"/>
    <property type="project" value="InterPro"/>
</dbReference>
<keyword evidence="6" id="KW-0472">Membrane</keyword>
<dbReference type="PROSITE" id="PS50125">
    <property type="entry name" value="GUANYLATE_CYCLASE_2"/>
    <property type="match status" value="2"/>
</dbReference>
<dbReference type="AlphaFoldDB" id="A0AA89BN46"/>
<dbReference type="PANTHER" id="PTHR11920">
    <property type="entry name" value="GUANYLYL CYCLASE"/>
    <property type="match status" value="1"/>
</dbReference>
<gene>
    <name evidence="13" type="ORF">FSP39_000509</name>
</gene>
<dbReference type="InterPro" id="IPR000719">
    <property type="entry name" value="Prot_kinase_dom"/>
</dbReference>
<evidence type="ECO:0000256" key="10">
    <source>
        <dbReference type="RuleBase" id="RU003431"/>
    </source>
</evidence>
<dbReference type="SUPFAM" id="SSF55073">
    <property type="entry name" value="Nucleotide cyclase"/>
    <property type="match status" value="1"/>
</dbReference>
<accession>A0AA89BN46</accession>
<evidence type="ECO:0000256" key="3">
    <source>
        <dbReference type="ARBA" id="ARBA00022692"/>
    </source>
</evidence>
<dbReference type="GO" id="GO:0005524">
    <property type="term" value="F:ATP binding"/>
    <property type="evidence" value="ECO:0007669"/>
    <property type="project" value="InterPro"/>
</dbReference>
<keyword evidence="7 9" id="KW-0456">Lyase</keyword>
<sequence>MIFIHDSEIQFHGNLKSSNCLVDSRWVLQVSDFGLQQLVSKDGASKNNVEKNYKGMLWRAPELLRSRSVNVYGTQKGDIYSFGIIMYEILGRKGPWGDIEYSPKEIVHRVSYCVSDFPFRPELSKIQCEDYLKQCIESCWNEHPEQRPDFKYIRYRLKPLQQGLKSNIFDNMLAIMEKYANNLEALVAERTEQLSDEKKMTENLLYRMLPRPVANKLKRGHFVEPETYECVIDMLNELYTCFDSIIGHFDVYKVETIGDCLPSGPCVAGVVGLRMPRYTLFGDSVNTASRMETNGVPLKIHCSSTFKTILDKLGGYLLSERGYIAMKGKGEQFTYFLEGEDEGYRLRRMNEWRATINDQLLMAQSDERCNNIGISYSEHCDKVHLSPNCWGGCNGVDRNLSLTTNEESQTLDIPGSLTDDTLSTLSSHSDYKQNLENVEQFVSFSSGSALCKMCDAVPLMTKRKENYAFIGSDGEEDEKV</sequence>
<dbReference type="SUPFAM" id="SSF56112">
    <property type="entry name" value="Protein kinase-like (PK-like)"/>
    <property type="match status" value="1"/>
</dbReference>
<proteinExistence type="inferred from homology"/>
<dbReference type="PANTHER" id="PTHR11920:SF501">
    <property type="entry name" value="GUANYLATE CYCLASE 32E"/>
    <property type="match status" value="1"/>
</dbReference>
<dbReference type="InterPro" id="IPR029787">
    <property type="entry name" value="Nucleotide_cyclase"/>
</dbReference>
<evidence type="ECO:0000256" key="2">
    <source>
        <dbReference type="ARBA" id="ARBA00012202"/>
    </source>
</evidence>
<feature type="domain" description="Guanylate cyclase" evidence="12">
    <location>
        <begin position="261"/>
        <end position="292"/>
    </location>
</feature>